<evidence type="ECO:0000256" key="1">
    <source>
        <dbReference type="ARBA" id="ARBA00002501"/>
    </source>
</evidence>
<keyword evidence="4 7" id="KW-0812">Transmembrane</keyword>
<proteinExistence type="inferred from homology"/>
<dbReference type="GeneID" id="115726294"/>
<evidence type="ECO:0000256" key="6">
    <source>
        <dbReference type="ARBA" id="ARBA00023136"/>
    </source>
</evidence>
<dbReference type="OrthoDB" id="690149at2759"/>
<dbReference type="Proteomes" id="UP000827889">
    <property type="component" value="Chromosome 3"/>
</dbReference>
<evidence type="ECO:0000256" key="8">
    <source>
        <dbReference type="SAM" id="MobiDB-lite"/>
    </source>
</evidence>
<dbReference type="GO" id="GO:0016020">
    <property type="term" value="C:membrane"/>
    <property type="evidence" value="ECO:0007669"/>
    <property type="project" value="UniProtKB-SubCell"/>
</dbReference>
<dbReference type="GO" id="GO:0016192">
    <property type="term" value="P:vesicle-mediated transport"/>
    <property type="evidence" value="ECO:0007669"/>
    <property type="project" value="UniProtKB-ARBA"/>
</dbReference>
<protein>
    <recommendedName>
        <fullName evidence="7">PRA1 family protein</fullName>
    </recommendedName>
</protein>
<evidence type="ECO:0000313" key="9">
    <source>
        <dbReference type="Proteomes" id="UP000827889"/>
    </source>
</evidence>
<dbReference type="GO" id="GO:0005783">
    <property type="term" value="C:endoplasmic reticulum"/>
    <property type="evidence" value="ECO:0007669"/>
    <property type="project" value="UniProtKB-ARBA"/>
</dbReference>
<keyword evidence="9" id="KW-1185">Reference proteome</keyword>
<accession>A0A8B8MMZ7</accession>
<gene>
    <name evidence="10 11" type="primary">LOC115726294</name>
</gene>
<feature type="transmembrane region" description="Helical" evidence="7">
    <location>
        <begin position="82"/>
        <end position="101"/>
    </location>
</feature>
<keyword evidence="5 7" id="KW-1133">Transmembrane helix</keyword>
<reference evidence="10" key="1">
    <citation type="submission" date="2025-04" db="UniProtKB">
        <authorList>
            <consortium name="RefSeq"/>
        </authorList>
    </citation>
    <scope>IDENTIFICATION</scope>
    <source>
        <tissue evidence="11">Leaf</tissue>
    </source>
</reference>
<organism evidence="9 10">
    <name type="scientific">Rhodamnia argentea</name>
    <dbReference type="NCBI Taxonomy" id="178133"/>
    <lineage>
        <taxon>Eukaryota</taxon>
        <taxon>Viridiplantae</taxon>
        <taxon>Streptophyta</taxon>
        <taxon>Embryophyta</taxon>
        <taxon>Tracheophyta</taxon>
        <taxon>Spermatophyta</taxon>
        <taxon>Magnoliopsida</taxon>
        <taxon>eudicotyledons</taxon>
        <taxon>Gunneridae</taxon>
        <taxon>Pentapetalae</taxon>
        <taxon>rosids</taxon>
        <taxon>malvids</taxon>
        <taxon>Myrtales</taxon>
        <taxon>Myrtaceae</taxon>
        <taxon>Myrtoideae</taxon>
        <taxon>Myrteae</taxon>
        <taxon>Australasian group</taxon>
        <taxon>Rhodamnia</taxon>
    </lineage>
</organism>
<name>A0A8B8MMZ7_9MYRT</name>
<evidence type="ECO:0000313" key="10">
    <source>
        <dbReference type="RefSeq" id="XP_030511960.1"/>
    </source>
</evidence>
<keyword evidence="6 7" id="KW-0472">Membrane</keyword>
<dbReference type="PANTHER" id="PTHR38519:SF3">
    <property type="entry name" value="PRA1 FAMILY PROTEIN"/>
    <property type="match status" value="1"/>
</dbReference>
<comment type="subcellular location">
    <subcellularLocation>
        <location evidence="2">Endomembrane system</location>
        <topology evidence="2">Multi-pass membrane protein</topology>
    </subcellularLocation>
    <subcellularLocation>
        <location evidence="7">Membrane</location>
        <topology evidence="7">Multi-pass membrane protein</topology>
    </subcellularLocation>
</comment>
<evidence type="ECO:0000313" key="11">
    <source>
        <dbReference type="RefSeq" id="XP_048132758.1"/>
    </source>
</evidence>
<dbReference type="PANTHER" id="PTHR38519">
    <property type="entry name" value="PRA1 FAMILY PROTEIN"/>
    <property type="match status" value="1"/>
</dbReference>
<dbReference type="Pfam" id="PF03208">
    <property type="entry name" value="PRA1"/>
    <property type="match status" value="1"/>
</dbReference>
<dbReference type="RefSeq" id="XP_048132758.1">
    <property type="nucleotide sequence ID" value="XM_048276801.1"/>
</dbReference>
<dbReference type="InterPro" id="IPR004895">
    <property type="entry name" value="Prenylated_rab_accept_PRA1"/>
</dbReference>
<feature type="region of interest" description="Disordered" evidence="8">
    <location>
        <begin position="1"/>
        <end position="27"/>
    </location>
</feature>
<comment type="function">
    <text evidence="1 7">May be involved in both secretory and endocytic intracellular trafficking in the endosomal/prevacuolar compartments.</text>
</comment>
<keyword evidence="7" id="KW-0813">Transport</keyword>
<feature type="compositionally biased region" description="Polar residues" evidence="8">
    <location>
        <begin position="1"/>
        <end position="20"/>
    </location>
</feature>
<evidence type="ECO:0000256" key="2">
    <source>
        <dbReference type="ARBA" id="ARBA00004127"/>
    </source>
</evidence>
<comment type="similarity">
    <text evidence="3 7">Belongs to the PRA1 family.</text>
</comment>
<dbReference type="AlphaFoldDB" id="A0A8B8MMZ7"/>
<feature type="transmembrane region" description="Helical" evidence="7">
    <location>
        <begin position="57"/>
        <end position="76"/>
    </location>
</feature>
<dbReference type="RefSeq" id="XP_030511960.1">
    <property type="nucleotide sequence ID" value="XM_030656100.1"/>
</dbReference>
<dbReference type="KEGG" id="rarg:115726294"/>
<evidence type="ECO:0000256" key="4">
    <source>
        <dbReference type="ARBA" id="ARBA00022692"/>
    </source>
</evidence>
<feature type="transmembrane region" description="Helical" evidence="7">
    <location>
        <begin position="113"/>
        <end position="132"/>
    </location>
</feature>
<evidence type="ECO:0000256" key="3">
    <source>
        <dbReference type="ARBA" id="ARBA00006483"/>
    </source>
</evidence>
<evidence type="ECO:0000256" key="7">
    <source>
        <dbReference type="RuleBase" id="RU363107"/>
    </source>
</evidence>
<evidence type="ECO:0000256" key="5">
    <source>
        <dbReference type="ARBA" id="ARBA00022989"/>
    </source>
</evidence>
<sequence length="184" mass="19807">MSNFGITQRPSSISPSTPQMETPHAPKARPLNNVKLAFPFGLPATPEAAAARIIKNLSHFSLFYALFLWVGLSISLVPQRRYSLLLLMATTIIANQYLIMLRLMPSSICMNKALDKTLVLVPVAIVTAVGLILTQAAIHLFATLGIGLPVILVHAVLWREGGFVNEEASAPGELAPLVDAVQSV</sequence>